<accession>E9H4U7</accession>
<dbReference type="AlphaFoldDB" id="E9H4U7"/>
<evidence type="ECO:0000313" key="2">
    <source>
        <dbReference type="EMBL" id="EFX73292.1"/>
    </source>
</evidence>
<dbReference type="Proteomes" id="UP000000305">
    <property type="component" value="Unassembled WGS sequence"/>
</dbReference>
<dbReference type="PhylomeDB" id="E9H4U7"/>
<reference evidence="2 3" key="1">
    <citation type="journal article" date="2011" name="Science">
        <title>The ecoresponsive genome of Daphnia pulex.</title>
        <authorList>
            <person name="Colbourne J.K."/>
            <person name="Pfrender M.E."/>
            <person name="Gilbert D."/>
            <person name="Thomas W.K."/>
            <person name="Tucker A."/>
            <person name="Oakley T.H."/>
            <person name="Tokishita S."/>
            <person name="Aerts A."/>
            <person name="Arnold G.J."/>
            <person name="Basu M.K."/>
            <person name="Bauer D.J."/>
            <person name="Caceres C.E."/>
            <person name="Carmel L."/>
            <person name="Casola C."/>
            <person name="Choi J.H."/>
            <person name="Detter J.C."/>
            <person name="Dong Q."/>
            <person name="Dusheyko S."/>
            <person name="Eads B.D."/>
            <person name="Frohlich T."/>
            <person name="Geiler-Samerotte K.A."/>
            <person name="Gerlach D."/>
            <person name="Hatcher P."/>
            <person name="Jogdeo S."/>
            <person name="Krijgsveld J."/>
            <person name="Kriventseva E.V."/>
            <person name="Kultz D."/>
            <person name="Laforsch C."/>
            <person name="Lindquist E."/>
            <person name="Lopez J."/>
            <person name="Manak J.R."/>
            <person name="Muller J."/>
            <person name="Pangilinan J."/>
            <person name="Patwardhan R.P."/>
            <person name="Pitluck S."/>
            <person name="Pritham E.J."/>
            <person name="Rechtsteiner A."/>
            <person name="Rho M."/>
            <person name="Rogozin I.B."/>
            <person name="Sakarya O."/>
            <person name="Salamov A."/>
            <person name="Schaack S."/>
            <person name="Shapiro H."/>
            <person name="Shiga Y."/>
            <person name="Skalitzky C."/>
            <person name="Smith Z."/>
            <person name="Souvorov A."/>
            <person name="Sung W."/>
            <person name="Tang Z."/>
            <person name="Tsuchiya D."/>
            <person name="Tu H."/>
            <person name="Vos H."/>
            <person name="Wang M."/>
            <person name="Wolf Y.I."/>
            <person name="Yamagata H."/>
            <person name="Yamada T."/>
            <person name="Ye Y."/>
            <person name="Shaw J.R."/>
            <person name="Andrews J."/>
            <person name="Crease T.J."/>
            <person name="Tang H."/>
            <person name="Lucas S.M."/>
            <person name="Robertson H.M."/>
            <person name="Bork P."/>
            <person name="Koonin E.V."/>
            <person name="Zdobnov E.M."/>
            <person name="Grigoriev I.V."/>
            <person name="Lynch M."/>
            <person name="Boore J.L."/>
        </authorList>
    </citation>
    <scope>NUCLEOTIDE SEQUENCE [LARGE SCALE GENOMIC DNA]</scope>
</reference>
<keyword evidence="3" id="KW-1185">Reference proteome</keyword>
<evidence type="ECO:0000259" key="1">
    <source>
        <dbReference type="Pfam" id="PF24674"/>
    </source>
</evidence>
<dbReference type="KEGG" id="dpx:DAPPUDRAFT_253444"/>
<dbReference type="InterPro" id="IPR056072">
    <property type="entry name" value="SNTX_MACPF/CDC-like_dom"/>
</dbReference>
<dbReference type="EMBL" id="GL732592">
    <property type="protein sequence ID" value="EFX73292.1"/>
    <property type="molecule type" value="Genomic_DNA"/>
</dbReference>
<dbReference type="PANTHER" id="PTHR31594:SF14">
    <property type="entry name" value="FIBRONECTIN TYPE-III DOMAIN-CONTAINING PROTEIN"/>
    <property type="match status" value="1"/>
</dbReference>
<dbReference type="InParanoid" id="E9H4U7"/>
<feature type="domain" description="SNTX MACPF/CDC-like" evidence="1">
    <location>
        <begin position="13"/>
        <end position="268"/>
    </location>
</feature>
<dbReference type="Pfam" id="PF24674">
    <property type="entry name" value="MACPF_SNTX"/>
    <property type="match status" value="1"/>
</dbReference>
<protein>
    <recommendedName>
        <fullName evidence="1">SNTX MACPF/CDC-like domain-containing protein</fullName>
    </recommendedName>
</protein>
<organism evidence="2 3">
    <name type="scientific">Daphnia pulex</name>
    <name type="common">Water flea</name>
    <dbReference type="NCBI Taxonomy" id="6669"/>
    <lineage>
        <taxon>Eukaryota</taxon>
        <taxon>Metazoa</taxon>
        <taxon>Ecdysozoa</taxon>
        <taxon>Arthropoda</taxon>
        <taxon>Crustacea</taxon>
        <taxon>Branchiopoda</taxon>
        <taxon>Diplostraca</taxon>
        <taxon>Cladocera</taxon>
        <taxon>Anomopoda</taxon>
        <taxon>Daphniidae</taxon>
        <taxon>Daphnia</taxon>
    </lineage>
</organism>
<gene>
    <name evidence="2" type="ORF">DAPPUDRAFT_253444</name>
</gene>
<name>E9H4U7_DAPPU</name>
<dbReference type="OrthoDB" id="6360271at2759"/>
<dbReference type="PANTHER" id="PTHR31594">
    <property type="entry name" value="AIG1-TYPE G DOMAIN-CONTAINING PROTEIN"/>
    <property type="match status" value="1"/>
</dbReference>
<sequence>MSITEASTKILKIPALERDFREGALYDARNEKTVLGYSLWDADDLKKIEVRRNDKAVYLMNASDTLSEKFSGVKMSASVQLSVLSGLIKLGGGSAAYLKKEINTVGECSVQVRCFFKTGYKEMGMDQLTNIRYPDVARTGNKNSATHFVMKIQYGAGAIFTFKKQFQSSEKDWQVKAKAELQICGKTITSLLDGSYERNYRNYSSHSQIKCEFQSFGLSLSKALPTTYDEAVKFAGSFAETAQQSFARQGGEALGIPCIVWLSPLVSLEGCTDAPRLYYDFTLHQASVWIKFLEDCDSLIETKLDLPPIRFGLLMETTKEFEWRWRLKKEFINQLRSESTAELREMIVAIRSGLIPIDCFNNKMSCSELHLGSVTQWMKEQKEKFPHLRDEFNRLGW</sequence>
<dbReference type="InterPro" id="IPR052090">
    <property type="entry name" value="Cytolytic_pore-forming_toxin"/>
</dbReference>
<dbReference type="HOGENOM" id="CLU_671326_0_0_1"/>
<proteinExistence type="predicted"/>
<evidence type="ECO:0000313" key="3">
    <source>
        <dbReference type="Proteomes" id="UP000000305"/>
    </source>
</evidence>
<dbReference type="STRING" id="6669.E9H4U7"/>